<sequence>MSPFRLFQKHAMTMSVFPFLRLVSVCGAALMGSSCLPMFGAGQVLAGSSLAEGLLPSSSLELVWRGDIRSFPSSGLRTPRGFKVSPADSYSLLMEARPGIAGEWACYHDRSNYYWAFVAGKKEEEAGLYAVRRGVAVSGISGEIEDAPAVHEAFCQVLF</sequence>
<proteinExistence type="predicted"/>
<dbReference type="Proteomes" id="UP000236075">
    <property type="component" value="Unassembled WGS sequence"/>
</dbReference>
<reference evidence="1 2" key="1">
    <citation type="journal article" date="2017" name="BMC Genomics">
        <title>Genome sequencing of 39 Akkermansia muciniphila isolates reveals its population structure, genomic and functional diverisity, and global distribution in mammalian gut microbiotas.</title>
        <authorList>
            <person name="Guo X."/>
            <person name="Li S."/>
            <person name="Zhang J."/>
            <person name="Wu F."/>
            <person name="Li X."/>
            <person name="Wu D."/>
            <person name="Zhang M."/>
            <person name="Ou Z."/>
            <person name="Jie Z."/>
            <person name="Yan Q."/>
            <person name="Li P."/>
            <person name="Yi J."/>
            <person name="Peng Y."/>
        </authorList>
    </citation>
    <scope>NUCLEOTIDE SEQUENCE [LARGE SCALE GENOMIC DNA]</scope>
    <source>
        <strain evidence="1 2">GP28</strain>
    </source>
</reference>
<dbReference type="PROSITE" id="PS51257">
    <property type="entry name" value="PROKAR_LIPOPROTEIN"/>
    <property type="match status" value="1"/>
</dbReference>
<gene>
    <name evidence="1" type="ORF">CXT95_10565</name>
</gene>
<comment type="caution">
    <text evidence="1">The sequence shown here is derived from an EMBL/GenBank/DDBJ whole genome shotgun (WGS) entry which is preliminary data.</text>
</comment>
<name>A0AAX0WIL3_9BACT</name>
<dbReference type="EMBL" id="PJLB01000011">
    <property type="protein sequence ID" value="PND00631.1"/>
    <property type="molecule type" value="Genomic_DNA"/>
</dbReference>
<organism evidence="1 2">
    <name type="scientific">Akkermansia muciniphila</name>
    <dbReference type="NCBI Taxonomy" id="239935"/>
    <lineage>
        <taxon>Bacteria</taxon>
        <taxon>Pseudomonadati</taxon>
        <taxon>Verrucomicrobiota</taxon>
        <taxon>Verrucomicrobiia</taxon>
        <taxon>Verrucomicrobiales</taxon>
        <taxon>Akkermansiaceae</taxon>
        <taxon>Akkermansia</taxon>
    </lineage>
</organism>
<evidence type="ECO:0000313" key="1">
    <source>
        <dbReference type="EMBL" id="PND00631.1"/>
    </source>
</evidence>
<accession>A0AAX0WIL3</accession>
<protein>
    <submittedName>
        <fullName evidence="1">Uncharacterized protein</fullName>
    </submittedName>
</protein>
<evidence type="ECO:0000313" key="2">
    <source>
        <dbReference type="Proteomes" id="UP000236075"/>
    </source>
</evidence>
<dbReference type="AlphaFoldDB" id="A0AAX0WIL3"/>